<evidence type="ECO:0000313" key="2">
    <source>
        <dbReference type="EMBL" id="KAK8881215.1"/>
    </source>
</evidence>
<feature type="compositionally biased region" description="Polar residues" evidence="1">
    <location>
        <begin position="241"/>
        <end position="259"/>
    </location>
</feature>
<keyword evidence="3" id="KW-1185">Reference proteome</keyword>
<organism evidence="2 3">
    <name type="scientific">Tritrichomonas musculus</name>
    <dbReference type="NCBI Taxonomy" id="1915356"/>
    <lineage>
        <taxon>Eukaryota</taxon>
        <taxon>Metamonada</taxon>
        <taxon>Parabasalia</taxon>
        <taxon>Tritrichomonadida</taxon>
        <taxon>Tritrichomonadidae</taxon>
        <taxon>Tritrichomonas</taxon>
    </lineage>
</organism>
<reference evidence="2 3" key="1">
    <citation type="submission" date="2024-04" db="EMBL/GenBank/DDBJ databases">
        <title>Tritrichomonas musculus Genome.</title>
        <authorList>
            <person name="Alves-Ferreira E."/>
            <person name="Grigg M."/>
            <person name="Lorenzi H."/>
            <person name="Galac M."/>
        </authorList>
    </citation>
    <scope>NUCLEOTIDE SEQUENCE [LARGE SCALE GENOMIC DNA]</scope>
    <source>
        <strain evidence="2 3">EAF2021</strain>
    </source>
</reference>
<evidence type="ECO:0000256" key="1">
    <source>
        <dbReference type="SAM" id="MobiDB-lite"/>
    </source>
</evidence>
<comment type="caution">
    <text evidence="2">The sequence shown here is derived from an EMBL/GenBank/DDBJ whole genome shotgun (WGS) entry which is preliminary data.</text>
</comment>
<accession>A0ABR2JR07</accession>
<protein>
    <submittedName>
        <fullName evidence="2">Uncharacterized protein</fullName>
    </submittedName>
</protein>
<gene>
    <name evidence="2" type="ORF">M9Y10_003948</name>
</gene>
<sequence length="777" mass="85571">MDQIEKEINKDEFPSNVTFKLINGKILKTFFDFDTSIEVIKAFVSDNVQSLKEITFSISKKNLFPDQNKININTNNNNPQNSNTESLIQKTPIYSNPTTSSNHQALNFGGFPPLINNVTNSPKTNSVISFLNSPPSPTIPKVSPQNSKIGMANATPQAAANIFSKTRGGATGIKGATAARGGTAGSKGVTTARGGTASRGRAAAGRGGANSRGGAGSKGVNAGREGTTSRGAVGAKGANAGRSSSQVQSDINNAKSNPNEEIDLQNKLSEPAKEAKDAGGIMQVPENHDKQKPQNEEAKGEKAKLENLPKNDQQQTGTSVNADHKSEHQAMSNAASGINPASFSQVANDPQSMPVQTNPIKNIDMSRIKTFGDLVQKSGYNCDEDVIVVGRSYQKGNKNPGKFPDKVPEYEVEFIPRIYKRSNKMIECEELKHEKVYFSVLHNKHIHDIRSKLETQFKTGKYLEQGFTCSLMQSKEIFAKNALPSLSKSTNPKSPRPHAYAASRSRQGVIPSKNQSVIPEKKEASVSLSAGGRANTKKVTLYAGIGKKEDTVNPMPEEKVTNEEEKVSMTYHTILLSEKVKILNDIENVSSKDFKYEEKTGLFDQYFKQIYVLFVADDILDIEKIALEISPLCSKLYEKEKIAAKEIKVCNYDNSEKKVMIDVSNYDLNELTVDQLSLLASQKLKIQKENFSLLAERNKTVVYLFKGDENVQSIINDSQSSEFMYIEITNRKPVPPRLLRNLKNLSRGKFNDAELEKIFFCCGRVFDLAIPTVEFYC</sequence>
<dbReference type="Proteomes" id="UP001470230">
    <property type="component" value="Unassembled WGS sequence"/>
</dbReference>
<feature type="region of interest" description="Disordered" evidence="1">
    <location>
        <begin position="174"/>
        <end position="334"/>
    </location>
</feature>
<proteinExistence type="predicted"/>
<feature type="compositionally biased region" description="Low complexity" evidence="1">
    <location>
        <begin position="174"/>
        <end position="204"/>
    </location>
</feature>
<feature type="compositionally biased region" description="Polar residues" evidence="1">
    <location>
        <begin position="310"/>
        <end position="321"/>
    </location>
</feature>
<feature type="region of interest" description="Disordered" evidence="1">
    <location>
        <begin position="485"/>
        <end position="516"/>
    </location>
</feature>
<feature type="compositionally biased region" description="Basic and acidic residues" evidence="1">
    <location>
        <begin position="286"/>
        <end position="309"/>
    </location>
</feature>
<feature type="compositionally biased region" description="Gly residues" evidence="1">
    <location>
        <begin position="205"/>
        <end position="217"/>
    </location>
</feature>
<dbReference type="EMBL" id="JAPFFF010000010">
    <property type="protein sequence ID" value="KAK8881215.1"/>
    <property type="molecule type" value="Genomic_DNA"/>
</dbReference>
<name>A0ABR2JR07_9EUKA</name>
<evidence type="ECO:0000313" key="3">
    <source>
        <dbReference type="Proteomes" id="UP001470230"/>
    </source>
</evidence>